<reference evidence="6" key="1">
    <citation type="submission" date="2022-07" db="EMBL/GenBank/DDBJ databases">
        <authorList>
            <person name="Trinca V."/>
            <person name="Uliana J.V.C."/>
            <person name="Torres T.T."/>
            <person name="Ward R.J."/>
            <person name="Monesi N."/>
        </authorList>
    </citation>
    <scope>NUCLEOTIDE SEQUENCE</scope>
    <source>
        <strain evidence="6">HSMRA1968</strain>
        <tissue evidence="6">Whole embryos</tissue>
    </source>
</reference>
<dbReference type="SUPFAM" id="SSF50494">
    <property type="entry name" value="Trypsin-like serine proteases"/>
    <property type="match status" value="1"/>
</dbReference>
<dbReference type="GO" id="GO:0006508">
    <property type="term" value="P:proteolysis"/>
    <property type="evidence" value="ECO:0007669"/>
    <property type="project" value="InterPro"/>
</dbReference>
<dbReference type="EMBL" id="WJQU01000001">
    <property type="protein sequence ID" value="KAJ6647328.1"/>
    <property type="molecule type" value="Genomic_DNA"/>
</dbReference>
<evidence type="ECO:0000256" key="1">
    <source>
        <dbReference type="ARBA" id="ARBA00023157"/>
    </source>
</evidence>
<organism evidence="6 7">
    <name type="scientific">Pseudolycoriella hygida</name>
    <dbReference type="NCBI Taxonomy" id="35572"/>
    <lineage>
        <taxon>Eukaryota</taxon>
        <taxon>Metazoa</taxon>
        <taxon>Ecdysozoa</taxon>
        <taxon>Arthropoda</taxon>
        <taxon>Hexapoda</taxon>
        <taxon>Insecta</taxon>
        <taxon>Pterygota</taxon>
        <taxon>Neoptera</taxon>
        <taxon>Endopterygota</taxon>
        <taxon>Diptera</taxon>
        <taxon>Nematocera</taxon>
        <taxon>Sciaroidea</taxon>
        <taxon>Sciaridae</taxon>
        <taxon>Pseudolycoriella</taxon>
    </lineage>
</organism>
<accession>A0A9Q0NBM0</accession>
<evidence type="ECO:0000256" key="4">
    <source>
        <dbReference type="SAM" id="SignalP"/>
    </source>
</evidence>
<dbReference type="InterPro" id="IPR009003">
    <property type="entry name" value="Peptidase_S1_PA"/>
</dbReference>
<keyword evidence="1" id="KW-1015">Disulfide bond</keyword>
<evidence type="ECO:0000313" key="6">
    <source>
        <dbReference type="EMBL" id="KAJ6647328.1"/>
    </source>
</evidence>
<dbReference type="InterPro" id="IPR051487">
    <property type="entry name" value="Ser/Thr_Proteases_Immune/Dev"/>
</dbReference>
<dbReference type="InterPro" id="IPR001254">
    <property type="entry name" value="Trypsin_dom"/>
</dbReference>
<feature type="signal peptide" evidence="4">
    <location>
        <begin position="1"/>
        <end position="19"/>
    </location>
</feature>
<comment type="caution">
    <text evidence="6">The sequence shown here is derived from an EMBL/GenBank/DDBJ whole genome shotgun (WGS) entry which is preliminary data.</text>
</comment>
<evidence type="ECO:0000259" key="5">
    <source>
        <dbReference type="PROSITE" id="PS50240"/>
    </source>
</evidence>
<comment type="similarity">
    <text evidence="3">Belongs to the peptidase S1 family. CLIP subfamily.</text>
</comment>
<keyword evidence="7" id="KW-1185">Reference proteome</keyword>
<dbReference type="AlphaFoldDB" id="A0A9Q0NBM0"/>
<sequence>MCLGYVVLSVLIVILPANCYVLTENQIKEDIKYLSQTSDGIKPSRLRALLLADLKRALPTLPEINNCFSSDDLKVTQNCTCVDYSCERLINHGKRSRIQRNCEDFCCRRSNLVKKSTNYNEFNDVNKHSSCDASNWDSPDFDLPWITQIYLTKSKSPICVGSLIHPNVVMTTLQCVATIPNEHLKTKTRESIDRYQYRYQLRNVTKKIIPDNYPELFEKFGFNIALLVLNKDIEFTNGLRTTCLPQQPINFANINKCYVESLEYKGGRVISKKDQIFVRPSERCLQRYSQQKRVSSFSPKSTICAERKDGQDIDISLGGAPLVCSFKTMTGPRYVQFGMLSQPTTLNKSPHLFVNLHNFKNWIDKNLNVLK</sequence>
<dbReference type="GO" id="GO:0004252">
    <property type="term" value="F:serine-type endopeptidase activity"/>
    <property type="evidence" value="ECO:0007669"/>
    <property type="project" value="InterPro"/>
</dbReference>
<dbReference type="PANTHER" id="PTHR24256">
    <property type="entry name" value="TRYPTASE-RELATED"/>
    <property type="match status" value="1"/>
</dbReference>
<dbReference type="Pfam" id="PF00089">
    <property type="entry name" value="Trypsin"/>
    <property type="match status" value="1"/>
</dbReference>
<evidence type="ECO:0000313" key="7">
    <source>
        <dbReference type="Proteomes" id="UP001151699"/>
    </source>
</evidence>
<dbReference type="InterPro" id="IPR043504">
    <property type="entry name" value="Peptidase_S1_PA_chymotrypsin"/>
</dbReference>
<proteinExistence type="inferred from homology"/>
<name>A0A9Q0NBM0_9DIPT</name>
<evidence type="ECO:0000256" key="3">
    <source>
        <dbReference type="ARBA" id="ARBA00024195"/>
    </source>
</evidence>
<dbReference type="OrthoDB" id="7761775at2759"/>
<keyword evidence="4" id="KW-0732">Signal</keyword>
<dbReference type="PROSITE" id="PS50240">
    <property type="entry name" value="TRYPSIN_DOM"/>
    <property type="match status" value="1"/>
</dbReference>
<dbReference type="Gene3D" id="2.40.10.10">
    <property type="entry name" value="Trypsin-like serine proteases"/>
    <property type="match status" value="1"/>
</dbReference>
<evidence type="ECO:0000256" key="2">
    <source>
        <dbReference type="ARBA" id="ARBA00023180"/>
    </source>
</evidence>
<feature type="domain" description="Peptidase S1" evidence="5">
    <location>
        <begin position="144"/>
        <end position="368"/>
    </location>
</feature>
<feature type="chain" id="PRO_5040442640" evidence="4">
    <location>
        <begin position="20"/>
        <end position="371"/>
    </location>
</feature>
<dbReference type="SMART" id="SM00020">
    <property type="entry name" value="Tryp_SPc"/>
    <property type="match status" value="1"/>
</dbReference>
<gene>
    <name evidence="6" type="ORF">Bhyg_02550</name>
</gene>
<dbReference type="Proteomes" id="UP001151699">
    <property type="component" value="Chromosome A"/>
</dbReference>
<protein>
    <submittedName>
        <fullName evidence="6">Phenoloxidase-activating factor 2</fullName>
    </submittedName>
</protein>
<keyword evidence="2" id="KW-0325">Glycoprotein</keyword>